<organism evidence="1">
    <name type="scientific">Cacopsylla melanoneura</name>
    <dbReference type="NCBI Taxonomy" id="428564"/>
    <lineage>
        <taxon>Eukaryota</taxon>
        <taxon>Metazoa</taxon>
        <taxon>Ecdysozoa</taxon>
        <taxon>Arthropoda</taxon>
        <taxon>Hexapoda</taxon>
        <taxon>Insecta</taxon>
        <taxon>Pterygota</taxon>
        <taxon>Neoptera</taxon>
        <taxon>Paraneoptera</taxon>
        <taxon>Hemiptera</taxon>
        <taxon>Sternorrhyncha</taxon>
        <taxon>Psylloidea</taxon>
        <taxon>Psyllidae</taxon>
        <taxon>Psyllinae</taxon>
        <taxon>Cacopsylla</taxon>
    </lineage>
</organism>
<dbReference type="EMBL" id="HBUF01161516">
    <property type="protein sequence ID" value="CAG6650283.1"/>
    <property type="molecule type" value="Transcribed_RNA"/>
</dbReference>
<protein>
    <submittedName>
        <fullName evidence="1">Uncharacterized protein</fullName>
    </submittedName>
</protein>
<evidence type="ECO:0000313" key="1">
    <source>
        <dbReference type="EMBL" id="CAG6650283.1"/>
    </source>
</evidence>
<name>A0A8D8W914_9HEMI</name>
<accession>A0A8D8W914</accession>
<dbReference type="AlphaFoldDB" id="A0A8D8W914"/>
<proteinExistence type="predicted"/>
<reference evidence="1" key="1">
    <citation type="submission" date="2021-05" db="EMBL/GenBank/DDBJ databases">
        <authorList>
            <person name="Alioto T."/>
            <person name="Alioto T."/>
            <person name="Gomez Garrido J."/>
        </authorList>
    </citation>
    <scope>NUCLEOTIDE SEQUENCE</scope>
</reference>
<sequence length="108" mass="12089">MPILKSPSHNVPLRKSKKQCVIGPGTKSKKIISQGSIGNLRYLGNCLALPDSKIEFFLQIVCAQFGAVKIIVRTDSVREILEKDNLKPCDLYAILQISSRYVTRQIFV</sequence>